<organism evidence="6">
    <name type="scientific">Clastoptera arizonana</name>
    <name type="common">Arizona spittle bug</name>
    <dbReference type="NCBI Taxonomy" id="38151"/>
    <lineage>
        <taxon>Eukaryota</taxon>
        <taxon>Metazoa</taxon>
        <taxon>Ecdysozoa</taxon>
        <taxon>Arthropoda</taxon>
        <taxon>Hexapoda</taxon>
        <taxon>Insecta</taxon>
        <taxon>Pterygota</taxon>
        <taxon>Neoptera</taxon>
        <taxon>Paraneoptera</taxon>
        <taxon>Hemiptera</taxon>
        <taxon>Auchenorrhyncha</taxon>
        <taxon>Cercopoidea</taxon>
        <taxon>Clastopteridae</taxon>
        <taxon>Clastoptera</taxon>
    </lineage>
</organism>
<dbReference type="Gene3D" id="2.60.120.290">
    <property type="entry name" value="Spermadhesin, CUB domain"/>
    <property type="match status" value="2"/>
</dbReference>
<evidence type="ECO:0000256" key="3">
    <source>
        <dbReference type="SAM" id="SignalP"/>
    </source>
</evidence>
<dbReference type="InterPro" id="IPR053207">
    <property type="entry name" value="Non-NMDA_GluR_Accessory"/>
</dbReference>
<gene>
    <name evidence="5" type="ORF">g.26781</name>
    <name evidence="6" type="ORF">g.26782</name>
</gene>
<evidence type="ECO:0000256" key="1">
    <source>
        <dbReference type="ARBA" id="ARBA00023157"/>
    </source>
</evidence>
<proteinExistence type="predicted"/>
<dbReference type="EMBL" id="GEDC01015045">
    <property type="protein sequence ID" value="JAS22253.1"/>
    <property type="molecule type" value="Transcribed_RNA"/>
</dbReference>
<feature type="domain" description="CUB" evidence="4">
    <location>
        <begin position="27"/>
        <end position="148"/>
    </location>
</feature>
<evidence type="ECO:0000256" key="2">
    <source>
        <dbReference type="PROSITE-ProRule" id="PRU00059"/>
    </source>
</evidence>
<dbReference type="InterPro" id="IPR000859">
    <property type="entry name" value="CUB_dom"/>
</dbReference>
<dbReference type="SMART" id="SM00042">
    <property type="entry name" value="CUB"/>
    <property type="match status" value="2"/>
</dbReference>
<dbReference type="CDD" id="cd00041">
    <property type="entry name" value="CUB"/>
    <property type="match status" value="2"/>
</dbReference>
<protein>
    <recommendedName>
        <fullName evidence="4">CUB domain-containing protein</fullName>
    </recommendedName>
</protein>
<dbReference type="PANTHER" id="PTHR47537">
    <property type="entry name" value="CUBILIN"/>
    <property type="match status" value="1"/>
</dbReference>
<accession>A0A1B6D996</accession>
<evidence type="ECO:0000259" key="4">
    <source>
        <dbReference type="PROSITE" id="PS01180"/>
    </source>
</evidence>
<dbReference type="AlphaFoldDB" id="A0A1B6D996"/>
<dbReference type="Pfam" id="PF00431">
    <property type="entry name" value="CUB"/>
    <property type="match status" value="2"/>
</dbReference>
<name>A0A1B6D996_9HEMI</name>
<dbReference type="GO" id="GO:0005886">
    <property type="term" value="C:plasma membrane"/>
    <property type="evidence" value="ECO:0007669"/>
    <property type="project" value="TreeGrafter"/>
</dbReference>
<feature type="signal peptide" evidence="3">
    <location>
        <begin position="1"/>
        <end position="16"/>
    </location>
</feature>
<dbReference type="FunFam" id="2.60.120.290:FF:000058">
    <property type="entry name" value="CUB domaincontaining protein"/>
    <property type="match status" value="1"/>
</dbReference>
<keyword evidence="3" id="KW-0732">Signal</keyword>
<dbReference type="EMBL" id="GEDC01018610">
    <property type="protein sequence ID" value="JAS18688.1"/>
    <property type="molecule type" value="Transcribed_RNA"/>
</dbReference>
<dbReference type="PROSITE" id="PS01180">
    <property type="entry name" value="CUB"/>
    <property type="match status" value="2"/>
</dbReference>
<evidence type="ECO:0000313" key="6">
    <source>
        <dbReference type="EMBL" id="JAS22253.1"/>
    </source>
</evidence>
<reference evidence="6" key="1">
    <citation type="submission" date="2015-12" db="EMBL/GenBank/DDBJ databases">
        <title>De novo transcriptome assembly of four potential Pierce s Disease insect vectors from Arizona vineyards.</title>
        <authorList>
            <person name="Tassone E.E."/>
        </authorList>
    </citation>
    <scope>NUCLEOTIDE SEQUENCE</scope>
</reference>
<evidence type="ECO:0000313" key="5">
    <source>
        <dbReference type="EMBL" id="JAS18688.1"/>
    </source>
</evidence>
<keyword evidence="1" id="KW-1015">Disulfide bond</keyword>
<sequence>MDVLLLQLVFVALCFAKDLDEGKASSCDLTVNSDTIKNGTATSPGFPNPYPPRSNCRYDFQGRGKERVQIVFTDFHLYHPKVDSKECESIDALMAYVLIDGRMEKIDNFCGNIVPIPLMSNGPRLMLEFRGVYSSRYAKGFRALYSFTESFGITTGHQVSSYPCAFIYNVTDGKSGTFSSPNFPGYYPRETECHYFFHGLPNQRVRLHFTYFDIEGIPPCEATTESDYVEFSNFMARDRKYHRHCGQQTEFTIESDRKFFRVTFRSNNRLDGTGFNASYHFIDEVNATTPVKPSLNSSTMPVLQAWHQALSGVLLVLISCFNSITR</sequence>
<feature type="chain" id="PRO_5008581189" description="CUB domain-containing protein" evidence="3">
    <location>
        <begin position="17"/>
        <end position="326"/>
    </location>
</feature>
<dbReference type="PANTHER" id="PTHR47537:SF2">
    <property type="entry name" value="CUBILIN"/>
    <property type="match status" value="1"/>
</dbReference>
<dbReference type="InterPro" id="IPR035914">
    <property type="entry name" value="Sperma_CUB_dom_sf"/>
</dbReference>
<comment type="caution">
    <text evidence="2">Lacks conserved residue(s) required for the propagation of feature annotation.</text>
</comment>
<dbReference type="SUPFAM" id="SSF49854">
    <property type="entry name" value="Spermadhesin, CUB domain"/>
    <property type="match status" value="2"/>
</dbReference>
<feature type="domain" description="CUB" evidence="4">
    <location>
        <begin position="164"/>
        <end position="282"/>
    </location>
</feature>